<comment type="caution">
    <text evidence="4">The sequence shown here is derived from an EMBL/GenBank/DDBJ whole genome shotgun (WGS) entry which is preliminary data.</text>
</comment>
<dbReference type="PANTHER" id="PTHR12499:SF0">
    <property type="entry name" value="OPTIC ATROPHY 3 PROTEIN"/>
    <property type="match status" value="1"/>
</dbReference>
<dbReference type="GO" id="GO:0019216">
    <property type="term" value="P:regulation of lipid metabolic process"/>
    <property type="evidence" value="ECO:0007669"/>
    <property type="project" value="TreeGrafter"/>
</dbReference>
<evidence type="ECO:0000256" key="3">
    <source>
        <dbReference type="SAM" id="Coils"/>
    </source>
</evidence>
<dbReference type="GO" id="GO:0005739">
    <property type="term" value="C:mitochondrion"/>
    <property type="evidence" value="ECO:0007669"/>
    <property type="project" value="TreeGrafter"/>
</dbReference>
<dbReference type="EMBL" id="JANBTX010000181">
    <property type="protein sequence ID" value="KAJ2684898.1"/>
    <property type="molecule type" value="Genomic_DNA"/>
</dbReference>
<keyword evidence="5" id="KW-1185">Reference proteome</keyword>
<dbReference type="Pfam" id="PF07047">
    <property type="entry name" value="OPA3"/>
    <property type="match status" value="1"/>
</dbReference>
<sequence length="207" mass="23351">MSSFKIASLLFRTLSKPVANALKQQAKSHDVFRSMCINVAQVAHRTEMNWRMNVLGYKKEKIRPLNDAKAIDAGANFLGEAFIFSVALSLLFAEQIRSRNQAQRQRNAVDDRLDELEKCMSETREDLRLIQEERDLLRTEVDNLVEESATLSGVLMQILGKELNRHSLERGHLPTVISQALVDKFCSGDDVDSTAQEDAKSPRTSTT</sequence>
<dbReference type="OrthoDB" id="2129069at2759"/>
<evidence type="ECO:0000256" key="1">
    <source>
        <dbReference type="ARBA" id="ARBA00007584"/>
    </source>
</evidence>
<name>A0A9W8GBJ0_9FUNG</name>
<comment type="similarity">
    <text evidence="1">Belongs to the OPA3 family.</text>
</comment>
<evidence type="ECO:0008006" key="6">
    <source>
        <dbReference type="Google" id="ProtNLM"/>
    </source>
</evidence>
<feature type="coiled-coil region" evidence="3">
    <location>
        <begin position="99"/>
        <end position="147"/>
    </location>
</feature>
<gene>
    <name evidence="4" type="ORF">IWW39_004624</name>
</gene>
<evidence type="ECO:0000313" key="4">
    <source>
        <dbReference type="EMBL" id="KAJ2684898.1"/>
    </source>
</evidence>
<reference evidence="4" key="1">
    <citation type="submission" date="2022-07" db="EMBL/GenBank/DDBJ databases">
        <title>Phylogenomic reconstructions and comparative analyses of Kickxellomycotina fungi.</title>
        <authorList>
            <person name="Reynolds N.K."/>
            <person name="Stajich J.E."/>
            <person name="Barry K."/>
            <person name="Grigoriev I.V."/>
            <person name="Crous P."/>
            <person name="Smith M.E."/>
        </authorList>
    </citation>
    <scope>NUCLEOTIDE SEQUENCE</scope>
    <source>
        <strain evidence="4">CBS 109367</strain>
    </source>
</reference>
<dbReference type="PANTHER" id="PTHR12499">
    <property type="entry name" value="OPTIC ATROPHY 3 PROTEIN OPA3"/>
    <property type="match status" value="1"/>
</dbReference>
<dbReference type="InterPro" id="IPR010754">
    <property type="entry name" value="OPA3-like"/>
</dbReference>
<accession>A0A9W8GBJ0</accession>
<keyword evidence="2 3" id="KW-0175">Coiled coil</keyword>
<evidence type="ECO:0000256" key="2">
    <source>
        <dbReference type="ARBA" id="ARBA00023054"/>
    </source>
</evidence>
<evidence type="ECO:0000313" key="5">
    <source>
        <dbReference type="Proteomes" id="UP001151516"/>
    </source>
</evidence>
<dbReference type="AlphaFoldDB" id="A0A9W8GBJ0"/>
<proteinExistence type="inferred from homology"/>
<dbReference type="Proteomes" id="UP001151516">
    <property type="component" value="Unassembled WGS sequence"/>
</dbReference>
<protein>
    <recommendedName>
        <fullName evidence="6">OPA3-like protein</fullName>
    </recommendedName>
</protein>
<organism evidence="4 5">
    <name type="scientific">Coemansia spiralis</name>
    <dbReference type="NCBI Taxonomy" id="417178"/>
    <lineage>
        <taxon>Eukaryota</taxon>
        <taxon>Fungi</taxon>
        <taxon>Fungi incertae sedis</taxon>
        <taxon>Zoopagomycota</taxon>
        <taxon>Kickxellomycotina</taxon>
        <taxon>Kickxellomycetes</taxon>
        <taxon>Kickxellales</taxon>
        <taxon>Kickxellaceae</taxon>
        <taxon>Coemansia</taxon>
    </lineage>
</organism>